<evidence type="ECO:0000313" key="1">
    <source>
        <dbReference type="EMBL" id="PLM92267.1"/>
    </source>
</evidence>
<gene>
    <name evidence="1" type="primary">dsbG</name>
    <name evidence="1" type="ORF">CWN47_22845</name>
</gene>
<dbReference type="AlphaFoldDB" id="A0A2N4YWN6"/>
<dbReference type="Proteomes" id="UP000234412">
    <property type="component" value="Unassembled WGS sequence"/>
</dbReference>
<feature type="non-terminal residue" evidence="1">
    <location>
        <position position="1"/>
    </location>
</feature>
<evidence type="ECO:0000313" key="2">
    <source>
        <dbReference type="Proteomes" id="UP000234412"/>
    </source>
</evidence>
<organism evidence="1 2">
    <name type="scientific">Klebsiella variicola</name>
    <dbReference type="NCBI Taxonomy" id="244366"/>
    <lineage>
        <taxon>Bacteria</taxon>
        <taxon>Pseudomonadati</taxon>
        <taxon>Pseudomonadota</taxon>
        <taxon>Gammaproteobacteria</taxon>
        <taxon>Enterobacterales</taxon>
        <taxon>Enterobacteriaceae</taxon>
        <taxon>Klebsiella/Raoultella group</taxon>
        <taxon>Klebsiella</taxon>
        <taxon>Klebsiella pneumoniae complex</taxon>
    </lineage>
</organism>
<proteinExistence type="predicted"/>
<protein>
    <submittedName>
        <fullName evidence="1">Thiol:disulfide interchange protein DsbG</fullName>
    </submittedName>
</protein>
<sequence length="28" mass="3311">YMNKDNMLQQVVGLPDKEKLQIMMGEQE</sequence>
<reference evidence="1 2" key="1">
    <citation type="submission" date="2017-11" db="EMBL/GenBank/DDBJ databases">
        <authorList>
            <person name="Han C.G."/>
        </authorList>
    </citation>
    <scope>NUCLEOTIDE SEQUENCE [LARGE SCALE GENOMIC DNA]</scope>
    <source>
        <strain evidence="1 2">A8</strain>
    </source>
</reference>
<comment type="caution">
    <text evidence="1">The sequence shown here is derived from an EMBL/GenBank/DDBJ whole genome shotgun (WGS) entry which is preliminary data.</text>
</comment>
<dbReference type="EMBL" id="PIDP01000983">
    <property type="protein sequence ID" value="PLM92267.1"/>
    <property type="molecule type" value="Genomic_DNA"/>
</dbReference>
<name>A0A2N4YWN6_KLEVA</name>
<accession>A0A2N4YWN6</accession>
<reference evidence="1 2" key="2">
    <citation type="submission" date="2018-01" db="EMBL/GenBank/DDBJ databases">
        <title>Genomic study of Klebsiella pneumoniae.</title>
        <authorList>
            <person name="Yang Y."/>
            <person name="Bicalho R."/>
        </authorList>
    </citation>
    <scope>NUCLEOTIDE SEQUENCE [LARGE SCALE GENOMIC DNA]</scope>
    <source>
        <strain evidence="1 2">A8</strain>
    </source>
</reference>